<dbReference type="GO" id="GO:0005524">
    <property type="term" value="F:ATP binding"/>
    <property type="evidence" value="ECO:0007669"/>
    <property type="project" value="InterPro"/>
</dbReference>
<proteinExistence type="inferred from homology"/>
<evidence type="ECO:0000259" key="4">
    <source>
        <dbReference type="PROSITE" id="PS50160"/>
    </source>
</evidence>
<dbReference type="InterPro" id="IPR044117">
    <property type="entry name" value="OBF_LigC-like"/>
</dbReference>
<dbReference type="OrthoDB" id="9770771at2"/>
<dbReference type="AlphaFoldDB" id="A0A291W3P0"/>
<sequence length="331" mass="36156">MPLDPPIEPMMAQPRDMLPAAGTLPGDLVMEQKVDGFRAIAFVRQGSLYLQSRRGGDLRPAFPDIALAAAELDDVVLDELVVPVGGRLDFSALQSRARRRGRGAVVAAAEHPAHLIVFDVLEAGGVSLIRQPYSDRRARLEQFFARGVLAAPFALCPATSDEAQAREWLAPDWGEVGVEGCVVKGSRQPYRPGKREWIKVRSRQTHEAVVGAVTGTLRRPSSALLGRYDRSGQLRLVGRSVPLAHPLRATLAERVSPASDGHPWAGWTFSAGWSGEGKLEAVLVAPDVVAEFSGDTAVDHGRWRHPVRLLRLREDRKADDVPSFESMSPRH</sequence>
<reference evidence="5 6" key="1">
    <citation type="submission" date="2017-10" db="EMBL/GenBank/DDBJ databases">
        <title>Streptomyces alboflavus Genome sequencing and assembly.</title>
        <authorList>
            <person name="Wang Y."/>
            <person name="Du B."/>
            <person name="Ding Y."/>
            <person name="Liu H."/>
            <person name="Hou Q."/>
            <person name="Liu K."/>
            <person name="Wang C."/>
            <person name="Yao L."/>
        </authorList>
    </citation>
    <scope>NUCLEOTIDE SEQUENCE [LARGE SCALE GENOMIC DNA]</scope>
    <source>
        <strain evidence="5 6">MDJK44</strain>
        <plasmid evidence="6">Plasmid pmdjk44.1</plasmid>
    </source>
</reference>
<dbReference type="InterPro" id="IPR012340">
    <property type="entry name" value="NA-bd_OB-fold"/>
</dbReference>
<keyword evidence="6" id="KW-1185">Reference proteome</keyword>
<comment type="similarity">
    <text evidence="1">Belongs to the ATP-dependent DNA ligase family.</text>
</comment>
<dbReference type="KEGG" id="salf:SMD44_p10014"/>
<evidence type="ECO:0000256" key="1">
    <source>
        <dbReference type="ARBA" id="ARBA00007572"/>
    </source>
</evidence>
<dbReference type="Proteomes" id="UP000195880">
    <property type="component" value="Plasmid pMDJK44.1"/>
</dbReference>
<dbReference type="GO" id="GO:0003910">
    <property type="term" value="F:DNA ligase (ATP) activity"/>
    <property type="evidence" value="ECO:0007669"/>
    <property type="project" value="UniProtKB-EC"/>
</dbReference>
<evidence type="ECO:0000256" key="3">
    <source>
        <dbReference type="ARBA" id="ARBA00034003"/>
    </source>
</evidence>
<dbReference type="EMBL" id="CP023976">
    <property type="protein sequence ID" value="ATM24513.1"/>
    <property type="molecule type" value="Genomic_DNA"/>
</dbReference>
<dbReference type="Pfam" id="PF01068">
    <property type="entry name" value="DNA_ligase_A_M"/>
    <property type="match status" value="1"/>
</dbReference>
<evidence type="ECO:0000313" key="5">
    <source>
        <dbReference type="EMBL" id="ATM24513.1"/>
    </source>
</evidence>
<protein>
    <submittedName>
        <fullName evidence="5">DNA ligase</fullName>
    </submittedName>
</protein>
<dbReference type="Gene3D" id="3.30.470.30">
    <property type="entry name" value="DNA ligase/mRNA capping enzyme"/>
    <property type="match status" value="1"/>
</dbReference>
<dbReference type="InterPro" id="IPR012310">
    <property type="entry name" value="DNA_ligase_ATP-dep_cent"/>
</dbReference>
<dbReference type="PANTHER" id="PTHR45674">
    <property type="entry name" value="DNA LIGASE 1/3 FAMILY MEMBER"/>
    <property type="match status" value="1"/>
</dbReference>
<organism evidence="5 6">
    <name type="scientific">Streptomyces alboflavus</name>
    <dbReference type="NCBI Taxonomy" id="67267"/>
    <lineage>
        <taxon>Bacteria</taxon>
        <taxon>Bacillati</taxon>
        <taxon>Actinomycetota</taxon>
        <taxon>Actinomycetes</taxon>
        <taxon>Kitasatosporales</taxon>
        <taxon>Streptomycetaceae</taxon>
        <taxon>Streptomyces</taxon>
    </lineage>
</organism>
<dbReference type="GO" id="GO:0006310">
    <property type="term" value="P:DNA recombination"/>
    <property type="evidence" value="ECO:0007669"/>
    <property type="project" value="InterPro"/>
</dbReference>
<gene>
    <name evidence="5" type="ORF">SMD44_p10014</name>
</gene>
<dbReference type="GO" id="GO:0006281">
    <property type="term" value="P:DNA repair"/>
    <property type="evidence" value="ECO:0007669"/>
    <property type="project" value="InterPro"/>
</dbReference>
<evidence type="ECO:0000256" key="2">
    <source>
        <dbReference type="ARBA" id="ARBA00022598"/>
    </source>
</evidence>
<evidence type="ECO:0000313" key="6">
    <source>
        <dbReference type="Proteomes" id="UP000195880"/>
    </source>
</evidence>
<dbReference type="InterPro" id="IPR050191">
    <property type="entry name" value="ATP-dep_DNA_ligase"/>
</dbReference>
<feature type="domain" description="ATP-dependent DNA ligase family profile" evidence="4">
    <location>
        <begin position="106"/>
        <end position="234"/>
    </location>
</feature>
<comment type="catalytic activity">
    <reaction evidence="3">
        <text>ATP + (deoxyribonucleotide)n-3'-hydroxyl + 5'-phospho-(deoxyribonucleotide)m = (deoxyribonucleotide)n+m + AMP + diphosphate.</text>
        <dbReference type="EC" id="6.5.1.1"/>
    </reaction>
</comment>
<dbReference type="PANTHER" id="PTHR45674:SF4">
    <property type="entry name" value="DNA LIGASE 1"/>
    <property type="match status" value="1"/>
</dbReference>
<dbReference type="CDD" id="cd07970">
    <property type="entry name" value="OBF_DNA_ligase_LigC"/>
    <property type="match status" value="1"/>
</dbReference>
<geneLocation type="plasmid" evidence="6">
    <name>pmdjk44.1</name>
</geneLocation>
<dbReference type="SUPFAM" id="SSF56091">
    <property type="entry name" value="DNA ligase/mRNA capping enzyme, catalytic domain"/>
    <property type="match status" value="1"/>
</dbReference>
<name>A0A291W3P0_9ACTN</name>
<dbReference type="Gene3D" id="2.40.50.140">
    <property type="entry name" value="Nucleic acid-binding proteins"/>
    <property type="match status" value="1"/>
</dbReference>
<keyword evidence="5" id="KW-0614">Plasmid</keyword>
<accession>A0A291W3P0</accession>
<dbReference type="PROSITE" id="PS50160">
    <property type="entry name" value="DNA_LIGASE_A3"/>
    <property type="match status" value="1"/>
</dbReference>
<keyword evidence="2 5" id="KW-0436">Ligase</keyword>